<evidence type="ECO:0000256" key="4">
    <source>
        <dbReference type="ARBA" id="ARBA00022840"/>
    </source>
</evidence>
<keyword evidence="2" id="KW-0813">Transport</keyword>
<name>A0A1G6BWL0_9HYPH</name>
<dbReference type="SMART" id="SM00382">
    <property type="entry name" value="AAA"/>
    <property type="match status" value="1"/>
</dbReference>
<dbReference type="InterPro" id="IPR003593">
    <property type="entry name" value="AAA+_ATPase"/>
</dbReference>
<evidence type="ECO:0000313" key="7">
    <source>
        <dbReference type="EMBL" id="SDB24985.1"/>
    </source>
</evidence>
<protein>
    <submittedName>
        <fullName evidence="7">Branched-chain amino acid transport system ATP-binding protein</fullName>
    </submittedName>
</protein>
<dbReference type="STRING" id="665467.SAMN02982931_01938"/>
<dbReference type="PANTHER" id="PTHR43820">
    <property type="entry name" value="HIGH-AFFINITY BRANCHED-CHAIN AMINO ACID TRANSPORT ATP-BINDING PROTEIN LIVF"/>
    <property type="match status" value="1"/>
</dbReference>
<gene>
    <name evidence="7" type="ORF">SAMN02982931_01938</name>
</gene>
<dbReference type="CDD" id="cd03224">
    <property type="entry name" value="ABC_TM1139_LivF_branched"/>
    <property type="match status" value="1"/>
</dbReference>
<dbReference type="InterPro" id="IPR052156">
    <property type="entry name" value="BCAA_Transport_ATP-bd_LivF"/>
</dbReference>
<feature type="domain" description="ABC transporter" evidence="6">
    <location>
        <begin position="3"/>
        <end position="235"/>
    </location>
</feature>
<accession>A0A1G6BWL0</accession>
<comment type="similarity">
    <text evidence="1">Belongs to the ABC transporter superfamily.</text>
</comment>
<proteinExistence type="inferred from homology"/>
<keyword evidence="3" id="KW-0547">Nucleotide-binding</keyword>
<dbReference type="PROSITE" id="PS50893">
    <property type="entry name" value="ABC_TRANSPORTER_2"/>
    <property type="match status" value="1"/>
</dbReference>
<evidence type="ECO:0000256" key="5">
    <source>
        <dbReference type="ARBA" id="ARBA00022970"/>
    </source>
</evidence>
<keyword evidence="8" id="KW-1185">Reference proteome</keyword>
<evidence type="ECO:0000313" key="8">
    <source>
        <dbReference type="Proteomes" id="UP000199071"/>
    </source>
</evidence>
<dbReference type="GO" id="GO:0005524">
    <property type="term" value="F:ATP binding"/>
    <property type="evidence" value="ECO:0007669"/>
    <property type="project" value="UniProtKB-KW"/>
</dbReference>
<dbReference type="SUPFAM" id="SSF52540">
    <property type="entry name" value="P-loop containing nucleoside triphosphate hydrolases"/>
    <property type="match status" value="1"/>
</dbReference>
<dbReference type="Proteomes" id="UP000199071">
    <property type="component" value="Unassembled WGS sequence"/>
</dbReference>
<dbReference type="InterPro" id="IPR027417">
    <property type="entry name" value="P-loop_NTPase"/>
</dbReference>
<keyword evidence="4 7" id="KW-0067">ATP-binding</keyword>
<organism evidence="7 8">
    <name type="scientific">Bauldia litoralis</name>
    <dbReference type="NCBI Taxonomy" id="665467"/>
    <lineage>
        <taxon>Bacteria</taxon>
        <taxon>Pseudomonadati</taxon>
        <taxon>Pseudomonadota</taxon>
        <taxon>Alphaproteobacteria</taxon>
        <taxon>Hyphomicrobiales</taxon>
        <taxon>Kaistiaceae</taxon>
        <taxon>Bauldia</taxon>
    </lineage>
</organism>
<evidence type="ECO:0000256" key="2">
    <source>
        <dbReference type="ARBA" id="ARBA00022448"/>
    </source>
</evidence>
<dbReference type="PROSITE" id="PS00211">
    <property type="entry name" value="ABC_TRANSPORTER_1"/>
    <property type="match status" value="1"/>
</dbReference>
<evidence type="ECO:0000256" key="1">
    <source>
        <dbReference type="ARBA" id="ARBA00005417"/>
    </source>
</evidence>
<reference evidence="7 8" key="1">
    <citation type="submission" date="2016-10" db="EMBL/GenBank/DDBJ databases">
        <authorList>
            <person name="de Groot N.N."/>
        </authorList>
    </citation>
    <scope>NUCLEOTIDE SEQUENCE [LARGE SCALE GENOMIC DNA]</scope>
    <source>
        <strain evidence="7 8">ATCC 35022</strain>
    </source>
</reference>
<dbReference type="GO" id="GO:0016887">
    <property type="term" value="F:ATP hydrolysis activity"/>
    <property type="evidence" value="ECO:0007669"/>
    <property type="project" value="InterPro"/>
</dbReference>
<keyword evidence="5" id="KW-0029">Amino-acid transport</keyword>
<dbReference type="GO" id="GO:0015807">
    <property type="term" value="P:L-amino acid transport"/>
    <property type="evidence" value="ECO:0007669"/>
    <property type="project" value="TreeGrafter"/>
</dbReference>
<dbReference type="EMBL" id="FMXQ01000003">
    <property type="protein sequence ID" value="SDB24985.1"/>
    <property type="molecule type" value="Genomic_DNA"/>
</dbReference>
<dbReference type="Pfam" id="PF00005">
    <property type="entry name" value="ABC_tran"/>
    <property type="match status" value="1"/>
</dbReference>
<evidence type="ECO:0000259" key="6">
    <source>
        <dbReference type="PROSITE" id="PS50893"/>
    </source>
</evidence>
<dbReference type="PANTHER" id="PTHR43820:SF4">
    <property type="entry name" value="HIGH-AFFINITY BRANCHED-CHAIN AMINO ACID TRANSPORT ATP-BINDING PROTEIN LIVF"/>
    <property type="match status" value="1"/>
</dbReference>
<dbReference type="AlphaFoldDB" id="A0A1G6BWL0"/>
<sequence>MRLEVEDLHSGYGRIEVLHGISMAVGAGESVGLFGPNGHGKSTLLRTISGLVPVREGRVRFEGDDITGASTDAIVGKGLIQVAQASTLFPRMTVLEALTLGAYRNAAWSHRRETLDKVFAIFPRLAERRSQHCKTLSGGERQMAAIGVGLMAMPRLLILDEPTLGLAPKIRQELAHQIGLVAETGASLVVVDQDVDLLLGLCPRLYLIEKGRVALEIKDRSQLNHQDILQRYFGSAA</sequence>
<dbReference type="Gene3D" id="3.40.50.300">
    <property type="entry name" value="P-loop containing nucleotide triphosphate hydrolases"/>
    <property type="match status" value="1"/>
</dbReference>
<dbReference type="RefSeq" id="WP_244521199.1">
    <property type="nucleotide sequence ID" value="NZ_FMXQ01000003.1"/>
</dbReference>
<evidence type="ECO:0000256" key="3">
    <source>
        <dbReference type="ARBA" id="ARBA00022741"/>
    </source>
</evidence>
<dbReference type="GO" id="GO:0015658">
    <property type="term" value="F:branched-chain amino acid transmembrane transporter activity"/>
    <property type="evidence" value="ECO:0007669"/>
    <property type="project" value="TreeGrafter"/>
</dbReference>
<dbReference type="InterPro" id="IPR017871">
    <property type="entry name" value="ABC_transporter-like_CS"/>
</dbReference>
<dbReference type="InterPro" id="IPR003439">
    <property type="entry name" value="ABC_transporter-like_ATP-bd"/>
</dbReference>